<evidence type="ECO:0000313" key="2">
    <source>
        <dbReference type="Proteomes" id="UP000298381"/>
    </source>
</evidence>
<reference evidence="1 2" key="1">
    <citation type="submission" date="2019-03" db="EMBL/GenBank/DDBJ databases">
        <title>Draft genome sequence data and analysis of a Fermenting Bacterium, Soehngenia longevitae strain 1933PT, isolated from petroleum reservoir in Azerbaijan.</title>
        <authorList>
            <person name="Grouzdev D.S."/>
            <person name="Bidzhieva S.K."/>
            <person name="Sokolova D.S."/>
            <person name="Tourova T.P."/>
            <person name="Poltaraus A.B."/>
            <person name="Nazina T.N."/>
        </authorList>
    </citation>
    <scope>NUCLEOTIDE SEQUENCE [LARGE SCALE GENOMIC DNA]</scope>
    <source>
        <strain evidence="1 2">1933P</strain>
    </source>
</reference>
<name>A0A4Z0D9T3_9FIRM</name>
<dbReference type="Proteomes" id="UP000298381">
    <property type="component" value="Unassembled WGS sequence"/>
</dbReference>
<dbReference type="AlphaFoldDB" id="A0A4Z0D9T3"/>
<keyword evidence="2" id="KW-1185">Reference proteome</keyword>
<dbReference type="EMBL" id="SRIB01000001">
    <property type="protein sequence ID" value="TFZ41668.1"/>
    <property type="molecule type" value="Genomic_DNA"/>
</dbReference>
<comment type="caution">
    <text evidence="1">The sequence shown here is derived from an EMBL/GenBank/DDBJ whole genome shotgun (WGS) entry which is preliminary data.</text>
</comment>
<gene>
    <name evidence="1" type="ORF">E4100_00600</name>
</gene>
<protein>
    <submittedName>
        <fullName evidence="1">Iron-sulfur cluster repair di-iron protein, ric</fullName>
    </submittedName>
</protein>
<evidence type="ECO:0000313" key="1">
    <source>
        <dbReference type="EMBL" id="TFZ41668.1"/>
    </source>
</evidence>
<dbReference type="OrthoDB" id="9797132at2"/>
<sequence length="100" mass="11877">MNKNENFTKAKEKYFKKLEQLIPIVDRVHGGNHLEFHEVRKVFNIILKKINESEAEKPNLDDEFNKLSEITHNYEVPGDVCETYESVYNMLSKVNEAYWN</sequence>
<organism evidence="1 2">
    <name type="scientific">Soehngenia longivitae</name>
    <dbReference type="NCBI Taxonomy" id="2562294"/>
    <lineage>
        <taxon>Bacteria</taxon>
        <taxon>Bacillati</taxon>
        <taxon>Bacillota</taxon>
        <taxon>Tissierellia</taxon>
        <taxon>Tissierellales</taxon>
        <taxon>Tissierellaceae</taxon>
        <taxon>Soehngenia</taxon>
    </lineage>
</organism>
<dbReference type="RefSeq" id="WP_135269825.1">
    <property type="nucleotide sequence ID" value="NZ_SRIB01000001.1"/>
</dbReference>
<proteinExistence type="predicted"/>
<accession>A0A4Z0D9T3</accession>